<evidence type="ECO:0000259" key="3">
    <source>
        <dbReference type="PROSITE" id="PS50977"/>
    </source>
</evidence>
<dbReference type="InterPro" id="IPR009057">
    <property type="entry name" value="Homeodomain-like_sf"/>
</dbReference>
<organism evidence="4 5">
    <name type="scientific">Plectonema cf. radiosum LEGE 06105</name>
    <dbReference type="NCBI Taxonomy" id="945769"/>
    <lineage>
        <taxon>Bacteria</taxon>
        <taxon>Bacillati</taxon>
        <taxon>Cyanobacteriota</taxon>
        <taxon>Cyanophyceae</taxon>
        <taxon>Oscillatoriophycideae</taxon>
        <taxon>Oscillatoriales</taxon>
        <taxon>Microcoleaceae</taxon>
        <taxon>Plectonema</taxon>
    </lineage>
</organism>
<dbReference type="Gene3D" id="1.10.357.10">
    <property type="entry name" value="Tetracycline Repressor, domain 2"/>
    <property type="match status" value="1"/>
</dbReference>
<proteinExistence type="predicted"/>
<dbReference type="Proteomes" id="UP000620559">
    <property type="component" value="Unassembled WGS sequence"/>
</dbReference>
<name>A0A8J7JTQ8_9CYAN</name>
<evidence type="ECO:0000313" key="5">
    <source>
        <dbReference type="Proteomes" id="UP000620559"/>
    </source>
</evidence>
<comment type="caution">
    <text evidence="4">The sequence shown here is derived from an EMBL/GenBank/DDBJ whole genome shotgun (WGS) entry which is preliminary data.</text>
</comment>
<dbReference type="InterPro" id="IPR001647">
    <property type="entry name" value="HTH_TetR"/>
</dbReference>
<dbReference type="InterPro" id="IPR050624">
    <property type="entry name" value="HTH-type_Tx_Regulator"/>
</dbReference>
<dbReference type="InterPro" id="IPR023772">
    <property type="entry name" value="DNA-bd_HTH_TetR-type_CS"/>
</dbReference>
<dbReference type="PROSITE" id="PS50977">
    <property type="entry name" value="HTH_TETR_2"/>
    <property type="match status" value="1"/>
</dbReference>
<reference evidence="4" key="1">
    <citation type="submission" date="2020-10" db="EMBL/GenBank/DDBJ databases">
        <authorList>
            <person name="Castelo-Branco R."/>
            <person name="Eusebio N."/>
            <person name="Adriana R."/>
            <person name="Vieira A."/>
            <person name="Brugerolle De Fraissinette N."/>
            <person name="Rezende De Castro R."/>
            <person name="Schneider M.P."/>
            <person name="Vasconcelos V."/>
            <person name="Leao P.N."/>
        </authorList>
    </citation>
    <scope>NUCLEOTIDE SEQUENCE</scope>
    <source>
        <strain evidence="4">LEGE 06105</strain>
    </source>
</reference>
<evidence type="ECO:0000256" key="2">
    <source>
        <dbReference type="PROSITE-ProRule" id="PRU00335"/>
    </source>
</evidence>
<dbReference type="EMBL" id="JADEWL010000049">
    <property type="protein sequence ID" value="MBE9214079.1"/>
    <property type="molecule type" value="Genomic_DNA"/>
</dbReference>
<accession>A0A8J7JTQ8</accession>
<gene>
    <name evidence="4" type="ORF">IQ247_15630</name>
</gene>
<feature type="domain" description="HTH tetR-type" evidence="3">
    <location>
        <begin position="8"/>
        <end position="68"/>
    </location>
</feature>
<sequence length="190" mass="22169">MPKIVDHEKYRKELLWKSFDLFASKGYGSVTMREIAKELGVSTGTLYHYFPNKETLYLQLVEEQTEQDISNFFTQAGNPKTLEERIKVLINFIQKNEDYFIKQTLLSYDFYQQQERSEILSNDILKKSWEYTEKAVADYLQIEQKPIIKFILNLIGGLFTSRVFGGDEIASYEEQGELLVKMLTAYLGNG</sequence>
<dbReference type="Pfam" id="PF00440">
    <property type="entry name" value="TetR_N"/>
    <property type="match status" value="1"/>
</dbReference>
<protein>
    <submittedName>
        <fullName evidence="4">TetR/AcrR family transcriptional regulator</fullName>
    </submittedName>
</protein>
<dbReference type="GO" id="GO:0003677">
    <property type="term" value="F:DNA binding"/>
    <property type="evidence" value="ECO:0007669"/>
    <property type="project" value="UniProtKB-UniRule"/>
</dbReference>
<feature type="DNA-binding region" description="H-T-H motif" evidence="2">
    <location>
        <begin position="31"/>
        <end position="50"/>
    </location>
</feature>
<dbReference type="AlphaFoldDB" id="A0A8J7JTQ8"/>
<keyword evidence="1 2" id="KW-0238">DNA-binding</keyword>
<dbReference type="SUPFAM" id="SSF46689">
    <property type="entry name" value="Homeodomain-like"/>
    <property type="match status" value="1"/>
</dbReference>
<dbReference type="PANTHER" id="PTHR43479:SF11">
    <property type="entry name" value="ACREF_ENVCD OPERON REPRESSOR-RELATED"/>
    <property type="match status" value="1"/>
</dbReference>
<dbReference type="PANTHER" id="PTHR43479">
    <property type="entry name" value="ACREF/ENVCD OPERON REPRESSOR-RELATED"/>
    <property type="match status" value="1"/>
</dbReference>
<dbReference type="PROSITE" id="PS01081">
    <property type="entry name" value="HTH_TETR_1"/>
    <property type="match status" value="1"/>
</dbReference>
<evidence type="ECO:0000256" key="1">
    <source>
        <dbReference type="ARBA" id="ARBA00023125"/>
    </source>
</evidence>
<dbReference type="PRINTS" id="PR00455">
    <property type="entry name" value="HTHTETR"/>
</dbReference>
<keyword evidence="5" id="KW-1185">Reference proteome</keyword>
<evidence type="ECO:0000313" key="4">
    <source>
        <dbReference type="EMBL" id="MBE9214079.1"/>
    </source>
</evidence>
<dbReference type="RefSeq" id="WP_193921512.1">
    <property type="nucleotide sequence ID" value="NZ_JADEWL010000049.1"/>
</dbReference>